<comment type="subunit">
    <text evidence="2">Component of the RNA polymerase II (Pol II) complex consisting of 12 subunits.</text>
</comment>
<dbReference type="NCBIfam" id="NF001988">
    <property type="entry name" value="PRK00783.1"/>
    <property type="match status" value="1"/>
</dbReference>
<comment type="caution">
    <text evidence="9">The sequence shown here is derived from an EMBL/GenBank/DDBJ whole genome shotgun (WGS) entry which is preliminary data.</text>
</comment>
<keyword evidence="4" id="KW-0804">Transcription</keyword>
<dbReference type="InterPro" id="IPR036603">
    <property type="entry name" value="RBP11-like"/>
</dbReference>
<dbReference type="Pfam" id="PF01000">
    <property type="entry name" value="RNA_pol_A_bac"/>
    <property type="match status" value="1"/>
</dbReference>
<proteinExistence type="inferred from homology"/>
<organism evidence="9 10">
    <name type="scientific">Zalerion maritima</name>
    <dbReference type="NCBI Taxonomy" id="339359"/>
    <lineage>
        <taxon>Eukaryota</taxon>
        <taxon>Fungi</taxon>
        <taxon>Dikarya</taxon>
        <taxon>Ascomycota</taxon>
        <taxon>Pezizomycotina</taxon>
        <taxon>Sordariomycetes</taxon>
        <taxon>Lulworthiomycetidae</taxon>
        <taxon>Lulworthiales</taxon>
        <taxon>Lulworthiaceae</taxon>
        <taxon>Zalerion</taxon>
    </lineage>
</organism>
<dbReference type="GO" id="GO:0046983">
    <property type="term" value="F:protein dimerization activity"/>
    <property type="evidence" value="ECO:0007669"/>
    <property type="project" value="InterPro"/>
</dbReference>
<accession>A0AAD5RGN8</accession>
<dbReference type="HAMAP" id="MF_00320">
    <property type="entry name" value="RNApol_arch_Rpo3"/>
    <property type="match status" value="1"/>
</dbReference>
<dbReference type="InterPro" id="IPR036643">
    <property type="entry name" value="RNApol_insert_sf"/>
</dbReference>
<dbReference type="InterPro" id="IPR011263">
    <property type="entry name" value="DNA-dir_RNA_pol_RpoA/D/Rpb3"/>
</dbReference>
<reference evidence="9" key="1">
    <citation type="submission" date="2022-07" db="EMBL/GenBank/DDBJ databases">
        <title>Draft genome sequence of Zalerion maritima ATCC 34329, a (micro)plastics degrading marine fungus.</title>
        <authorList>
            <person name="Paco A."/>
            <person name="Goncalves M.F.M."/>
            <person name="Rocha-Santos T.A.P."/>
            <person name="Alves A."/>
        </authorList>
    </citation>
    <scope>NUCLEOTIDE SEQUENCE</scope>
    <source>
        <strain evidence="9">ATCC 34329</strain>
    </source>
</reference>
<dbReference type="PROSITE" id="PS00446">
    <property type="entry name" value="RNA_POL_D_30KD"/>
    <property type="match status" value="1"/>
</dbReference>
<dbReference type="PANTHER" id="PTHR11800:SF2">
    <property type="entry name" value="DNA-DIRECTED RNA POLYMERASE II SUBUNIT RPB3"/>
    <property type="match status" value="1"/>
</dbReference>
<dbReference type="SUPFAM" id="SSF56553">
    <property type="entry name" value="Insert subdomain of RNA polymerase alpha subunit"/>
    <property type="match status" value="1"/>
</dbReference>
<dbReference type="SMART" id="SM00662">
    <property type="entry name" value="RPOLD"/>
    <property type="match status" value="1"/>
</dbReference>
<dbReference type="InterPro" id="IPR050518">
    <property type="entry name" value="Rpo3/RPB3_RNA_Pol_subunit"/>
</dbReference>
<evidence type="ECO:0000313" key="10">
    <source>
        <dbReference type="Proteomes" id="UP001201980"/>
    </source>
</evidence>
<keyword evidence="10" id="KW-1185">Reference proteome</keyword>
<dbReference type="GO" id="GO:0003677">
    <property type="term" value="F:DNA binding"/>
    <property type="evidence" value="ECO:0007669"/>
    <property type="project" value="InterPro"/>
</dbReference>
<evidence type="ECO:0000256" key="2">
    <source>
        <dbReference type="ARBA" id="ARBA00011730"/>
    </source>
</evidence>
<evidence type="ECO:0000256" key="6">
    <source>
        <dbReference type="ARBA" id="ARBA00025804"/>
    </source>
</evidence>
<evidence type="ECO:0000256" key="7">
    <source>
        <dbReference type="ARBA" id="ARBA00072506"/>
    </source>
</evidence>
<keyword evidence="3" id="KW-0240">DNA-directed RNA polymerase</keyword>
<dbReference type="AlphaFoldDB" id="A0AAD5RGN8"/>
<dbReference type="InterPro" id="IPR011262">
    <property type="entry name" value="DNA-dir_RNA_pol_insert"/>
</dbReference>
<keyword evidence="5" id="KW-0539">Nucleus</keyword>
<dbReference type="InterPro" id="IPR001514">
    <property type="entry name" value="DNA-dir_RNA_pol_30-40kDasu_CS"/>
</dbReference>
<evidence type="ECO:0000256" key="5">
    <source>
        <dbReference type="ARBA" id="ARBA00023242"/>
    </source>
</evidence>
<dbReference type="FunFam" id="2.170.120.12:FF:000002">
    <property type="entry name" value="DNA-directed RNA polymerase II subunit RPB3"/>
    <property type="match status" value="1"/>
</dbReference>
<dbReference type="EMBL" id="JAKWBI020000586">
    <property type="protein sequence ID" value="KAJ2893584.1"/>
    <property type="molecule type" value="Genomic_DNA"/>
</dbReference>
<dbReference type="Pfam" id="PF01193">
    <property type="entry name" value="RNA_pol_L"/>
    <property type="match status" value="1"/>
</dbReference>
<dbReference type="CDD" id="cd07031">
    <property type="entry name" value="RNAP_II_RPB3"/>
    <property type="match status" value="1"/>
</dbReference>
<dbReference type="GO" id="GO:0006366">
    <property type="term" value="P:transcription by RNA polymerase II"/>
    <property type="evidence" value="ECO:0007669"/>
    <property type="project" value="TreeGrafter"/>
</dbReference>
<dbReference type="InterPro" id="IPR022842">
    <property type="entry name" value="RNAP_Rpo3/Rpb3/RPAC1"/>
</dbReference>
<feature type="domain" description="DNA-directed RNA polymerase RpoA/D/Rpb3-type" evidence="8">
    <location>
        <begin position="26"/>
        <end position="272"/>
    </location>
</feature>
<evidence type="ECO:0000256" key="4">
    <source>
        <dbReference type="ARBA" id="ARBA00023163"/>
    </source>
</evidence>
<dbReference type="GO" id="GO:0005665">
    <property type="term" value="C:RNA polymerase II, core complex"/>
    <property type="evidence" value="ECO:0007669"/>
    <property type="project" value="TreeGrafter"/>
</dbReference>
<dbReference type="Gene3D" id="2.170.120.12">
    <property type="entry name" value="DNA-directed RNA polymerase, insert domain"/>
    <property type="match status" value="1"/>
</dbReference>
<dbReference type="PANTHER" id="PTHR11800">
    <property type="entry name" value="DNA-DIRECTED RNA POLYMERASE"/>
    <property type="match status" value="1"/>
</dbReference>
<dbReference type="SUPFAM" id="SSF55257">
    <property type="entry name" value="RBP11-like subunits of RNA polymerase"/>
    <property type="match status" value="1"/>
</dbReference>
<evidence type="ECO:0000256" key="3">
    <source>
        <dbReference type="ARBA" id="ARBA00022478"/>
    </source>
</evidence>
<evidence type="ECO:0000256" key="1">
    <source>
        <dbReference type="ARBA" id="ARBA00004123"/>
    </source>
</evidence>
<comment type="similarity">
    <text evidence="6">Belongs to the archaeal Rpo3/eukaryotic RPB3 RNA polymerase subunit family.</text>
</comment>
<comment type="subcellular location">
    <subcellularLocation>
        <location evidence="1">Nucleus</location>
    </subcellularLocation>
</comment>
<dbReference type="GO" id="GO:0003899">
    <property type="term" value="F:DNA-directed RNA polymerase activity"/>
    <property type="evidence" value="ECO:0007669"/>
    <property type="project" value="InterPro"/>
</dbReference>
<sequence>MDYEDAMNIDGEGGPNVKISEADQMHVNFEITDVDLAFANSVRRIVLAEVPTIAIDLVEVSENTSVCADEFLAHRLGLIPLNSRDVEKLNYSRDCDCEAHCELCSVTLHLNAKCTTEDTMKVYARDLVPEQSEQSVSDGLGLPVITDPEGQGVLIAKLRQGQEIRLRCVAKKGIAKEHAKWCPTSAVGFEYDPHNKLHHLDLWYENNAEEEWPKSKYAEWEDPPQEGESFNYDGAPSRFYFELESAGNMDPDAIVHEGIKVLQSKFASLLLGLEDEKNVDGGKSPGMDVDSADPWGNNQGGFTTPYGNGGNQSAWGGGNATTPYNSTTPYGSSGQSGCEYRIELGIKLIHHAYYFTEDKVGF</sequence>
<evidence type="ECO:0000259" key="8">
    <source>
        <dbReference type="SMART" id="SM00662"/>
    </source>
</evidence>
<protein>
    <recommendedName>
        <fullName evidence="7">DNA-directed RNA polymerase II subunit RPB3</fullName>
    </recommendedName>
</protein>
<name>A0AAD5RGN8_9PEZI</name>
<dbReference type="Gene3D" id="3.30.1360.10">
    <property type="entry name" value="RNA polymerase, RBP11-like subunit"/>
    <property type="match status" value="1"/>
</dbReference>
<gene>
    <name evidence="9" type="ORF">MKZ38_008433</name>
</gene>
<dbReference type="Proteomes" id="UP001201980">
    <property type="component" value="Unassembled WGS sequence"/>
</dbReference>
<evidence type="ECO:0000313" key="9">
    <source>
        <dbReference type="EMBL" id="KAJ2893584.1"/>
    </source>
</evidence>